<dbReference type="InterPro" id="IPR036597">
    <property type="entry name" value="Fido-like_dom_sf"/>
</dbReference>
<dbReference type="InterPro" id="IPR040198">
    <property type="entry name" value="Fido_containing"/>
</dbReference>
<evidence type="ECO:0000313" key="4">
    <source>
        <dbReference type="EMBL" id="NYF49778.1"/>
    </source>
</evidence>
<reference evidence="4 5" key="1">
    <citation type="submission" date="2020-07" db="EMBL/GenBank/DDBJ databases">
        <title>Genomic Encyclopedia of Type Strains, Phase IV (KMG-V): Genome sequencing to study the core and pangenomes of soil and plant-associated prokaryotes.</title>
        <authorList>
            <person name="Whitman W."/>
        </authorList>
    </citation>
    <scope>NUCLEOTIDE SEQUENCE [LARGE SCALE GENOMIC DNA]</scope>
    <source>
        <strain evidence="4 5">M8UP30</strain>
    </source>
</reference>
<dbReference type="PROSITE" id="PS51459">
    <property type="entry name" value="FIDO"/>
    <property type="match status" value="1"/>
</dbReference>
<accession>A0A7Y9NJ62</accession>
<dbReference type="AlphaFoldDB" id="A0A7Y9NJ62"/>
<evidence type="ECO:0000256" key="2">
    <source>
        <dbReference type="PIRSR" id="PIRSR640198-2"/>
    </source>
</evidence>
<protein>
    <submittedName>
        <fullName evidence="4">Fic family protein</fullName>
    </submittedName>
</protein>
<evidence type="ECO:0000259" key="3">
    <source>
        <dbReference type="PROSITE" id="PS51459"/>
    </source>
</evidence>
<proteinExistence type="predicted"/>
<feature type="binding site" evidence="2">
    <location>
        <begin position="76"/>
        <end position="77"/>
    </location>
    <ligand>
        <name>ATP</name>
        <dbReference type="ChEBI" id="CHEBI:30616"/>
    </ligand>
</feature>
<dbReference type="EMBL" id="JACCCV010000001">
    <property type="protein sequence ID" value="NYF49778.1"/>
    <property type="molecule type" value="Genomic_DNA"/>
</dbReference>
<sequence length="121" mass="13767">MIEELCDYVNERWNEKSPLHLASYVMWRLNWIHPFTDGNGRTSRAASYLILCVKLGYLLPGKLTIPEQISADKRPYYKALEEADIAWREGKIDLTAMKELLGSMLAAQLVAVHEDSKLGGE</sequence>
<dbReference type="SUPFAM" id="SSF140931">
    <property type="entry name" value="Fic-like"/>
    <property type="match status" value="1"/>
</dbReference>
<keyword evidence="2" id="KW-0067">ATP-binding</keyword>
<feature type="domain" description="Fido" evidence="3">
    <location>
        <begin position="1"/>
        <end position="103"/>
    </location>
</feature>
<organism evidence="4 5">
    <name type="scientific">Tunturiibacter lichenicola</name>
    <dbReference type="NCBI Taxonomy" id="2051959"/>
    <lineage>
        <taxon>Bacteria</taxon>
        <taxon>Pseudomonadati</taxon>
        <taxon>Acidobacteriota</taxon>
        <taxon>Terriglobia</taxon>
        <taxon>Terriglobales</taxon>
        <taxon>Acidobacteriaceae</taxon>
        <taxon>Tunturiibacter</taxon>
    </lineage>
</organism>
<dbReference type="PANTHER" id="PTHR13504:SF38">
    <property type="entry name" value="FIDO DOMAIN-CONTAINING PROTEIN"/>
    <property type="match status" value="1"/>
</dbReference>
<name>A0A7Y9NJ62_9BACT</name>
<dbReference type="Proteomes" id="UP000534186">
    <property type="component" value="Unassembled WGS sequence"/>
</dbReference>
<evidence type="ECO:0000313" key="5">
    <source>
        <dbReference type="Proteomes" id="UP000534186"/>
    </source>
</evidence>
<evidence type="ECO:0000256" key="1">
    <source>
        <dbReference type="PIRSR" id="PIRSR640198-1"/>
    </source>
</evidence>
<feature type="binding site" evidence="2">
    <location>
        <begin position="37"/>
        <end position="44"/>
    </location>
    <ligand>
        <name>ATP</name>
        <dbReference type="ChEBI" id="CHEBI:30616"/>
    </ligand>
</feature>
<dbReference type="GO" id="GO:0005524">
    <property type="term" value="F:ATP binding"/>
    <property type="evidence" value="ECO:0007669"/>
    <property type="project" value="UniProtKB-KW"/>
</dbReference>
<dbReference type="PANTHER" id="PTHR13504">
    <property type="entry name" value="FIDO DOMAIN-CONTAINING PROTEIN DDB_G0283145"/>
    <property type="match status" value="1"/>
</dbReference>
<dbReference type="Gene3D" id="1.10.3290.10">
    <property type="entry name" value="Fido-like domain"/>
    <property type="match status" value="1"/>
</dbReference>
<keyword evidence="2" id="KW-0547">Nucleotide-binding</keyword>
<feature type="active site" evidence="1">
    <location>
        <position position="33"/>
    </location>
</feature>
<gene>
    <name evidence="4" type="ORF">HDF12_000143</name>
</gene>
<dbReference type="Pfam" id="PF02661">
    <property type="entry name" value="Fic"/>
    <property type="match status" value="1"/>
</dbReference>
<comment type="caution">
    <text evidence="4">The sequence shown here is derived from an EMBL/GenBank/DDBJ whole genome shotgun (WGS) entry which is preliminary data.</text>
</comment>
<dbReference type="InterPro" id="IPR003812">
    <property type="entry name" value="Fido"/>
</dbReference>